<evidence type="ECO:0000313" key="2">
    <source>
        <dbReference type="EMBL" id="CAG7834607.1"/>
    </source>
</evidence>
<reference evidence="2" key="1">
    <citation type="submission" date="2021-06" db="EMBL/GenBank/DDBJ databases">
        <authorList>
            <person name="Hodson N. C."/>
            <person name="Mongue J. A."/>
            <person name="Jaron S. K."/>
        </authorList>
    </citation>
    <scope>NUCLEOTIDE SEQUENCE</scope>
</reference>
<comment type="caution">
    <text evidence="2">The sequence shown here is derived from an EMBL/GenBank/DDBJ whole genome shotgun (WGS) entry which is preliminary data.</text>
</comment>
<dbReference type="Proteomes" id="UP000708208">
    <property type="component" value="Unassembled WGS sequence"/>
</dbReference>
<keyword evidence="1" id="KW-0812">Transmembrane</keyword>
<proteinExistence type="predicted"/>
<keyword evidence="1" id="KW-1133">Transmembrane helix</keyword>
<evidence type="ECO:0000256" key="1">
    <source>
        <dbReference type="SAM" id="Phobius"/>
    </source>
</evidence>
<keyword evidence="1" id="KW-0472">Membrane</keyword>
<dbReference type="AlphaFoldDB" id="A0A8J2LQC4"/>
<name>A0A8J2LQC4_9HEXA</name>
<sequence>MTNKTRGHSVRVDDRPPYVTILAVYYGSINTIKTPRRSAKNDCITTEATPSPRNLEVKQHENQESRVANPFHNLVLRRLGMQDLLETQQTDALPVQVVSTFGSGGTIQQASVIPVKSPSVTVSQASSISNTTTNPGQLLLNSISIFNILIWVFCLNKLLQVLRFGTSRKEVVGNYLGQSCC</sequence>
<accession>A0A8J2LQC4</accession>
<evidence type="ECO:0000313" key="3">
    <source>
        <dbReference type="Proteomes" id="UP000708208"/>
    </source>
</evidence>
<feature type="transmembrane region" description="Helical" evidence="1">
    <location>
        <begin position="138"/>
        <end position="159"/>
    </location>
</feature>
<organism evidence="2 3">
    <name type="scientific">Allacma fusca</name>
    <dbReference type="NCBI Taxonomy" id="39272"/>
    <lineage>
        <taxon>Eukaryota</taxon>
        <taxon>Metazoa</taxon>
        <taxon>Ecdysozoa</taxon>
        <taxon>Arthropoda</taxon>
        <taxon>Hexapoda</taxon>
        <taxon>Collembola</taxon>
        <taxon>Symphypleona</taxon>
        <taxon>Sminthuridae</taxon>
        <taxon>Allacma</taxon>
    </lineage>
</organism>
<protein>
    <submittedName>
        <fullName evidence="2">Uncharacterized protein</fullName>
    </submittedName>
</protein>
<gene>
    <name evidence="2" type="ORF">AFUS01_LOCUS44092</name>
</gene>
<keyword evidence="3" id="KW-1185">Reference proteome</keyword>
<dbReference type="EMBL" id="CAJVCH010570300">
    <property type="protein sequence ID" value="CAG7834607.1"/>
    <property type="molecule type" value="Genomic_DNA"/>
</dbReference>